<proteinExistence type="predicted"/>
<accession>A0A8S1NU28</accession>
<evidence type="ECO:0000256" key="1">
    <source>
        <dbReference type="SAM" id="Phobius"/>
    </source>
</evidence>
<keyword evidence="1" id="KW-1133">Transmembrane helix</keyword>
<comment type="caution">
    <text evidence="2">The sequence shown here is derived from an EMBL/GenBank/DDBJ whole genome shotgun (WGS) entry which is preliminary data.</text>
</comment>
<keyword evidence="3" id="KW-1185">Reference proteome</keyword>
<organism evidence="2 3">
    <name type="scientific">Paramecium primaurelia</name>
    <dbReference type="NCBI Taxonomy" id="5886"/>
    <lineage>
        <taxon>Eukaryota</taxon>
        <taxon>Sar</taxon>
        <taxon>Alveolata</taxon>
        <taxon>Ciliophora</taxon>
        <taxon>Intramacronucleata</taxon>
        <taxon>Oligohymenophorea</taxon>
        <taxon>Peniculida</taxon>
        <taxon>Parameciidae</taxon>
        <taxon>Paramecium</taxon>
    </lineage>
</organism>
<dbReference type="AlphaFoldDB" id="A0A8S1NU28"/>
<evidence type="ECO:0000313" key="2">
    <source>
        <dbReference type="EMBL" id="CAD8090494.1"/>
    </source>
</evidence>
<keyword evidence="1" id="KW-0472">Membrane</keyword>
<name>A0A8S1NU28_PARPR</name>
<dbReference type="Proteomes" id="UP000688137">
    <property type="component" value="Unassembled WGS sequence"/>
</dbReference>
<dbReference type="EMBL" id="CAJJDM010000089">
    <property type="protein sequence ID" value="CAD8090494.1"/>
    <property type="molecule type" value="Genomic_DNA"/>
</dbReference>
<protein>
    <submittedName>
        <fullName evidence="2">Uncharacterized protein</fullName>
    </submittedName>
</protein>
<feature type="transmembrane region" description="Helical" evidence="1">
    <location>
        <begin position="20"/>
        <end position="38"/>
    </location>
</feature>
<feature type="transmembrane region" description="Helical" evidence="1">
    <location>
        <begin position="98"/>
        <end position="123"/>
    </location>
</feature>
<gene>
    <name evidence="2" type="ORF">PPRIM_AZ9-3.1.T0860063</name>
</gene>
<keyword evidence="1" id="KW-0812">Transmembrane</keyword>
<sequence>MKKNEYMVSELIDVTNLQEFLLLSFFTIIGLILFWQVWKDYQSTKRIYIKREQEKIDMLVIKRLLLINICAQTFSYFIECVGYAFLKNCQTNNYYIISIIYLICNVTYMTSLYICCWKSTLIWGQLILLKLSISSSIIDFLKKYSIIEVLIVFMNLCVCLFYFIQVKSVVNLIVSIISTLMLILFLIVSFFFQKYIILIQNEIPNQTKRRIFISIIFLSCALSLRICWNLFLMIQQDNLIIKLKYQKDEVTCNTKGSIYWFIYELLYFPIANLIPVFLFNRIYSQQRIVPQNQINRLINEE</sequence>
<feature type="transmembrane region" description="Helical" evidence="1">
    <location>
        <begin position="212"/>
        <end position="234"/>
    </location>
</feature>
<evidence type="ECO:0000313" key="3">
    <source>
        <dbReference type="Proteomes" id="UP000688137"/>
    </source>
</evidence>
<dbReference type="OMA" id="LINICAQ"/>
<feature type="transmembrane region" description="Helical" evidence="1">
    <location>
        <begin position="59"/>
        <end position="78"/>
    </location>
</feature>
<feature type="transmembrane region" description="Helical" evidence="1">
    <location>
        <begin position="170"/>
        <end position="192"/>
    </location>
</feature>
<reference evidence="2" key="1">
    <citation type="submission" date="2021-01" db="EMBL/GenBank/DDBJ databases">
        <authorList>
            <consortium name="Genoscope - CEA"/>
            <person name="William W."/>
        </authorList>
    </citation>
    <scope>NUCLEOTIDE SEQUENCE</scope>
</reference>
<feature type="transmembrane region" description="Helical" evidence="1">
    <location>
        <begin position="144"/>
        <end position="164"/>
    </location>
</feature>
<feature type="transmembrane region" description="Helical" evidence="1">
    <location>
        <begin position="258"/>
        <end position="279"/>
    </location>
</feature>